<feature type="compositionally biased region" description="Low complexity" evidence="1">
    <location>
        <begin position="70"/>
        <end position="90"/>
    </location>
</feature>
<comment type="caution">
    <text evidence="2">The sequence shown here is derived from an EMBL/GenBank/DDBJ whole genome shotgun (WGS) entry which is preliminary data.</text>
</comment>
<name>A0ABQ9I004_9NEOP</name>
<keyword evidence="3" id="KW-1185">Reference proteome</keyword>
<reference evidence="2 3" key="1">
    <citation type="submission" date="2023-02" db="EMBL/GenBank/DDBJ databases">
        <title>LHISI_Scaffold_Assembly.</title>
        <authorList>
            <person name="Stuart O.P."/>
            <person name="Cleave R."/>
            <person name="Magrath M.J.L."/>
            <person name="Mikheyev A.S."/>
        </authorList>
    </citation>
    <scope>NUCLEOTIDE SEQUENCE [LARGE SCALE GENOMIC DNA]</scope>
    <source>
        <strain evidence="2">Daus_M_001</strain>
        <tissue evidence="2">Leg muscle</tissue>
    </source>
</reference>
<evidence type="ECO:0000313" key="2">
    <source>
        <dbReference type="EMBL" id="KAJ8889981.1"/>
    </source>
</evidence>
<proteinExistence type="predicted"/>
<protein>
    <submittedName>
        <fullName evidence="2">Uncharacterized protein</fullName>
    </submittedName>
</protein>
<dbReference type="EMBL" id="JARBHB010000003">
    <property type="protein sequence ID" value="KAJ8889981.1"/>
    <property type="molecule type" value="Genomic_DNA"/>
</dbReference>
<dbReference type="Proteomes" id="UP001159363">
    <property type="component" value="Chromosome 3"/>
</dbReference>
<gene>
    <name evidence="2" type="ORF">PR048_009486</name>
</gene>
<accession>A0ABQ9I004</accession>
<feature type="region of interest" description="Disordered" evidence="1">
    <location>
        <begin position="70"/>
        <end position="102"/>
    </location>
</feature>
<evidence type="ECO:0000256" key="1">
    <source>
        <dbReference type="SAM" id="MobiDB-lite"/>
    </source>
</evidence>
<evidence type="ECO:0000313" key="3">
    <source>
        <dbReference type="Proteomes" id="UP001159363"/>
    </source>
</evidence>
<feature type="compositionally biased region" description="Basic and acidic residues" evidence="1">
    <location>
        <begin position="1"/>
        <end position="17"/>
    </location>
</feature>
<organism evidence="2 3">
    <name type="scientific">Dryococelus australis</name>
    <dbReference type="NCBI Taxonomy" id="614101"/>
    <lineage>
        <taxon>Eukaryota</taxon>
        <taxon>Metazoa</taxon>
        <taxon>Ecdysozoa</taxon>
        <taxon>Arthropoda</taxon>
        <taxon>Hexapoda</taxon>
        <taxon>Insecta</taxon>
        <taxon>Pterygota</taxon>
        <taxon>Neoptera</taxon>
        <taxon>Polyneoptera</taxon>
        <taxon>Phasmatodea</taxon>
        <taxon>Verophasmatodea</taxon>
        <taxon>Anareolatae</taxon>
        <taxon>Phasmatidae</taxon>
        <taxon>Eurycanthinae</taxon>
        <taxon>Dryococelus</taxon>
    </lineage>
</organism>
<feature type="region of interest" description="Disordered" evidence="1">
    <location>
        <begin position="1"/>
        <end position="40"/>
    </location>
</feature>
<sequence length="349" mass="38273">MSDETSLKRTPRSEKIRFAPSSFKEVSRPATSPSASPELASPGESYMCKYVFIGFAPFLQHSPTVTSWRTARSTSRTSRVSSSNNNNNNNIEPANRGNLDGNTYSRHCATRKRGRGGVVVTLLASHLGEPDSIPEGVTPGSSHVEIVPDDAAGRRVFSEISRFPRHCIPALLPTHLNSHPSALKTSIFSADTNSINSTMRKEIRKEGSHRSNSRKGGVVVDTTRGVSGWLPTCKAPHLQLTVAYLAALISLYHSSLYDYTDLLHCREHVDKLLTSRLGKPGSITSGVAHEFSHVGIVPDYATGRWVFFRYRSFTPPLHSGAVSYSPRFTLIGSQDLDVISHPYISTPLK</sequence>